<dbReference type="Proteomes" id="UP000242616">
    <property type="component" value="Unassembled WGS sequence"/>
</dbReference>
<dbReference type="PANTHER" id="PTHR11669">
    <property type="entry name" value="REPLICATION FACTOR C / DNA POLYMERASE III GAMMA-TAU SUBUNIT"/>
    <property type="match status" value="1"/>
</dbReference>
<comment type="caution">
    <text evidence="2">The sequence shown here is derived from an EMBL/GenBank/DDBJ whole genome shotgun (WGS) entry which is preliminary data.</text>
</comment>
<accession>A0ABX3IJI4</accession>
<dbReference type="RefSeq" id="WP_077197783.1">
    <property type="nucleotide sequence ID" value="NZ_LBFC01000003.1"/>
</dbReference>
<gene>
    <name evidence="2" type="ORF">XJ44_01025</name>
</gene>
<dbReference type="InterPro" id="IPR027417">
    <property type="entry name" value="P-loop_NTPase"/>
</dbReference>
<dbReference type="PANTHER" id="PTHR11669:SF8">
    <property type="entry name" value="DNA POLYMERASE III SUBUNIT DELTA"/>
    <property type="match status" value="1"/>
</dbReference>
<organism evidence="2 3">
    <name type="scientific">Thermosipho affectus</name>
    <dbReference type="NCBI Taxonomy" id="660294"/>
    <lineage>
        <taxon>Bacteria</taxon>
        <taxon>Thermotogati</taxon>
        <taxon>Thermotogota</taxon>
        <taxon>Thermotogae</taxon>
        <taxon>Thermotogales</taxon>
        <taxon>Fervidobacteriaceae</taxon>
        <taxon>Thermosipho</taxon>
    </lineage>
</organism>
<evidence type="ECO:0000313" key="3">
    <source>
        <dbReference type="Proteomes" id="UP000242616"/>
    </source>
</evidence>
<dbReference type="Pfam" id="PF13177">
    <property type="entry name" value="DNA_pol3_delta2"/>
    <property type="match status" value="1"/>
</dbReference>
<dbReference type="Gene3D" id="3.40.50.300">
    <property type="entry name" value="P-loop containing nucleotide triphosphate hydrolases"/>
    <property type="match status" value="1"/>
</dbReference>
<evidence type="ECO:0000259" key="1">
    <source>
        <dbReference type="Pfam" id="PF22227"/>
    </source>
</evidence>
<dbReference type="InterPro" id="IPR050238">
    <property type="entry name" value="DNA_Rep/Repair_Clamp_Loader"/>
</dbReference>
<reference evidence="2 3" key="1">
    <citation type="submission" date="2015-06" db="EMBL/GenBank/DDBJ databases">
        <title>Genome sequencing of Thermotogales isolates from hydrothermal vents.</title>
        <authorList>
            <person name="Haverkamp T.H."/>
            <person name="Kublanov I.V."/>
            <person name="Nesbo C.L."/>
        </authorList>
    </citation>
    <scope>NUCLEOTIDE SEQUENCE [LARGE SCALE GENOMIC DNA]</scope>
    <source>
        <strain evidence="3">ik275mar</strain>
    </source>
</reference>
<evidence type="ECO:0000313" key="2">
    <source>
        <dbReference type="EMBL" id="ONN27989.1"/>
    </source>
</evidence>
<dbReference type="SUPFAM" id="SSF52540">
    <property type="entry name" value="P-loop containing nucleoside triphosphate hydrolases"/>
    <property type="match status" value="1"/>
</dbReference>
<keyword evidence="3" id="KW-1185">Reference proteome</keyword>
<protein>
    <submittedName>
        <fullName evidence="2">DNA polymerase III subunit gamma/tau</fullName>
    </submittedName>
</protein>
<name>A0ABX3IJI4_9BACT</name>
<dbReference type="InterPro" id="IPR054510">
    <property type="entry name" value="Tm0771-like_C"/>
</dbReference>
<dbReference type="EMBL" id="LBFC01000003">
    <property type="protein sequence ID" value="ONN27989.1"/>
    <property type="molecule type" value="Genomic_DNA"/>
</dbReference>
<proteinExistence type="predicted"/>
<feature type="domain" description="Tm0771-like C-terminal" evidence="1">
    <location>
        <begin position="187"/>
        <end position="258"/>
    </location>
</feature>
<sequence length="265" mass="31293">MNIDKVLEEYSGVSIAIVGDNKNYLKSYVENLVYKITNNDMQRYYIIDQENIKIDDIRQIQDFLSFSVESGKKIVVLFDAEKMLPEAENSILKTLEEPPKYALIILVTTSWNSLYPTIRSRLQKFVLNFPKNKIKELKDFIQKKLYLEFPEEFEKIKNKDFVEEKITEQLGVNTYYTFYIKMKEALEDSKALNMLVMELLEVKNFKILKAIAKVALWICEEYNLNYTIAREFSKIASSKVSNYNYELTYYYILLSLKDAIKKNKV</sequence>
<dbReference type="Pfam" id="PF22227">
    <property type="entry name" value="DNA_pol3_gamma_R_C"/>
    <property type="match status" value="1"/>
</dbReference>